<evidence type="ECO:0000313" key="2">
    <source>
        <dbReference type="EMBL" id="GAA3531543.1"/>
    </source>
</evidence>
<feature type="domain" description="HTH marR-type" evidence="1">
    <location>
        <begin position="9"/>
        <end position="141"/>
    </location>
</feature>
<dbReference type="PRINTS" id="PR00598">
    <property type="entry name" value="HTHMARR"/>
</dbReference>
<dbReference type="PROSITE" id="PS50995">
    <property type="entry name" value="HTH_MARR_2"/>
    <property type="match status" value="1"/>
</dbReference>
<proteinExistence type="predicted"/>
<gene>
    <name evidence="2" type="ORF">GCM10022222_13250</name>
</gene>
<dbReference type="InterPro" id="IPR039422">
    <property type="entry name" value="MarR/SlyA-like"/>
</dbReference>
<organism evidence="2 3">
    <name type="scientific">Amycolatopsis ultiminotia</name>
    <dbReference type="NCBI Taxonomy" id="543629"/>
    <lineage>
        <taxon>Bacteria</taxon>
        <taxon>Bacillati</taxon>
        <taxon>Actinomycetota</taxon>
        <taxon>Actinomycetes</taxon>
        <taxon>Pseudonocardiales</taxon>
        <taxon>Pseudonocardiaceae</taxon>
        <taxon>Amycolatopsis</taxon>
    </lineage>
</organism>
<dbReference type="SUPFAM" id="SSF46785">
    <property type="entry name" value="Winged helix' DNA-binding domain"/>
    <property type="match status" value="1"/>
</dbReference>
<dbReference type="InterPro" id="IPR036390">
    <property type="entry name" value="WH_DNA-bd_sf"/>
</dbReference>
<protein>
    <recommendedName>
        <fullName evidence="1">HTH marR-type domain-containing protein</fullName>
    </recommendedName>
</protein>
<keyword evidence="3" id="KW-1185">Reference proteome</keyword>
<dbReference type="Proteomes" id="UP001500689">
    <property type="component" value="Unassembled WGS sequence"/>
</dbReference>
<dbReference type="SMART" id="SM00347">
    <property type="entry name" value="HTH_MARR"/>
    <property type="match status" value="1"/>
</dbReference>
<comment type="caution">
    <text evidence="2">The sequence shown here is derived from an EMBL/GenBank/DDBJ whole genome shotgun (WGS) entry which is preliminary data.</text>
</comment>
<evidence type="ECO:0000259" key="1">
    <source>
        <dbReference type="PROSITE" id="PS50995"/>
    </source>
</evidence>
<reference evidence="3" key="1">
    <citation type="journal article" date="2019" name="Int. J. Syst. Evol. Microbiol.">
        <title>The Global Catalogue of Microorganisms (GCM) 10K type strain sequencing project: providing services to taxonomists for standard genome sequencing and annotation.</title>
        <authorList>
            <consortium name="The Broad Institute Genomics Platform"/>
            <consortium name="The Broad Institute Genome Sequencing Center for Infectious Disease"/>
            <person name="Wu L."/>
            <person name="Ma J."/>
        </authorList>
    </citation>
    <scope>NUCLEOTIDE SEQUENCE [LARGE SCALE GENOMIC DNA]</scope>
    <source>
        <strain evidence="3">JCM 16898</strain>
    </source>
</reference>
<accession>A0ABP6VDJ9</accession>
<dbReference type="InterPro" id="IPR000835">
    <property type="entry name" value="HTH_MarR-typ"/>
</dbReference>
<dbReference type="PANTHER" id="PTHR33164">
    <property type="entry name" value="TRANSCRIPTIONAL REGULATOR, MARR FAMILY"/>
    <property type="match status" value="1"/>
</dbReference>
<sequence length="150" mass="16482">MVTTPEHVATDIGWALFATVRRYRHLTDELLADLPGGPRGYQVLMGAQQGGPSSQLALAQYLGLDRTVMTYLLDDLESAGLVERRPDPADRRVRRVELTEQGVTALCAKRQRLKCVEATLLAPLEPEQRETLRKLLEVLATCDEPGSGAG</sequence>
<evidence type="ECO:0000313" key="3">
    <source>
        <dbReference type="Proteomes" id="UP001500689"/>
    </source>
</evidence>
<name>A0ABP6VDJ9_9PSEU</name>
<dbReference type="Pfam" id="PF01047">
    <property type="entry name" value="MarR"/>
    <property type="match status" value="1"/>
</dbReference>
<dbReference type="PANTHER" id="PTHR33164:SF43">
    <property type="entry name" value="HTH-TYPE TRANSCRIPTIONAL REPRESSOR YETL"/>
    <property type="match status" value="1"/>
</dbReference>
<dbReference type="InterPro" id="IPR036388">
    <property type="entry name" value="WH-like_DNA-bd_sf"/>
</dbReference>
<dbReference type="EMBL" id="BAAAZN010000002">
    <property type="protein sequence ID" value="GAA3531543.1"/>
    <property type="molecule type" value="Genomic_DNA"/>
</dbReference>
<dbReference type="Gene3D" id="1.10.10.10">
    <property type="entry name" value="Winged helix-like DNA-binding domain superfamily/Winged helix DNA-binding domain"/>
    <property type="match status" value="1"/>
</dbReference>